<accession>A0ABP3LS63</accession>
<dbReference type="EMBL" id="BAAAEN010000007">
    <property type="protein sequence ID" value="GAA0505503.1"/>
    <property type="molecule type" value="Genomic_DNA"/>
</dbReference>
<gene>
    <name evidence="5" type="ORF">GCM10009097_23210</name>
</gene>
<reference evidence="6" key="1">
    <citation type="journal article" date="2019" name="Int. J. Syst. Evol. Microbiol.">
        <title>The Global Catalogue of Microorganisms (GCM) 10K type strain sequencing project: providing services to taxonomists for standard genome sequencing and annotation.</title>
        <authorList>
            <consortium name="The Broad Institute Genomics Platform"/>
            <consortium name="The Broad Institute Genome Sequencing Center for Infectious Disease"/>
            <person name="Wu L."/>
            <person name="Ma J."/>
        </authorList>
    </citation>
    <scope>NUCLEOTIDE SEQUENCE [LARGE SCALE GENOMIC DNA]</scope>
    <source>
        <strain evidence="6">JCM 14330</strain>
    </source>
</reference>
<evidence type="ECO:0000313" key="6">
    <source>
        <dbReference type="Proteomes" id="UP001501706"/>
    </source>
</evidence>
<evidence type="ECO:0000313" key="5">
    <source>
        <dbReference type="EMBL" id="GAA0505503.1"/>
    </source>
</evidence>
<evidence type="ECO:0000259" key="4">
    <source>
        <dbReference type="Pfam" id="PF01755"/>
    </source>
</evidence>
<comment type="caution">
    <text evidence="5">The sequence shown here is derived from an EMBL/GenBank/DDBJ whole genome shotgun (WGS) entry which is preliminary data.</text>
</comment>
<evidence type="ECO:0000256" key="1">
    <source>
        <dbReference type="ARBA" id="ARBA00005068"/>
    </source>
</evidence>
<dbReference type="CDD" id="cd06532">
    <property type="entry name" value="Glyco_transf_25"/>
    <property type="match status" value="1"/>
</dbReference>
<dbReference type="InterPro" id="IPR002654">
    <property type="entry name" value="Glyco_trans_25"/>
</dbReference>
<feature type="domain" description="Glycosyl transferase family 25" evidence="4">
    <location>
        <begin position="1"/>
        <end position="177"/>
    </location>
</feature>
<dbReference type="RefSeq" id="WP_132979368.1">
    <property type="nucleotide sequence ID" value="NZ_BAAAEN010000007.1"/>
</dbReference>
<keyword evidence="6" id="KW-1185">Reference proteome</keyword>
<comment type="pathway">
    <text evidence="2">Glycan metabolism; lacto-N-neotetraose biosynthesis.</text>
</comment>
<protein>
    <submittedName>
        <fullName evidence="5">Glycosyltransferase family 25 protein</fullName>
    </submittedName>
</protein>
<keyword evidence="3" id="KW-0448">Lipopolysaccharide biosynthesis</keyword>
<proteinExistence type="predicted"/>
<evidence type="ECO:0000256" key="2">
    <source>
        <dbReference type="ARBA" id="ARBA00005222"/>
    </source>
</evidence>
<dbReference type="Pfam" id="PF01755">
    <property type="entry name" value="Glyco_transf_25"/>
    <property type="match status" value="1"/>
</dbReference>
<evidence type="ECO:0000256" key="3">
    <source>
        <dbReference type="ARBA" id="ARBA00022985"/>
    </source>
</evidence>
<sequence length="261" mass="29623">MMPIYVINLERAAERRRKIGTQLDRLGLSYVLCQAVDGAQLDAQAVSALYDEATATRDYRPLSRGELGCALSHLAVYRRMLDEGADRALVLEDDAAPGVDVPRVLRELERVLDPASPTVVLLSHVDKYTRWGRQSLDGQRHLVRRYGHWWLAHGYIVTRGAAERMLAALQPVWSAADFWAGFERRGIVRVRAVVPSCIGLTELAQTSYLEGGRVDLDTAEKSRRSIGYYLKRYLYQRFLHQILVRPFLRVARQRPPSQPPA</sequence>
<organism evidence="5 6">
    <name type="scientific">Pigmentiphaga daeguensis</name>
    <dbReference type="NCBI Taxonomy" id="414049"/>
    <lineage>
        <taxon>Bacteria</taxon>
        <taxon>Pseudomonadati</taxon>
        <taxon>Pseudomonadota</taxon>
        <taxon>Betaproteobacteria</taxon>
        <taxon>Burkholderiales</taxon>
        <taxon>Alcaligenaceae</taxon>
        <taxon>Pigmentiphaga</taxon>
    </lineage>
</organism>
<dbReference type="Proteomes" id="UP001501706">
    <property type="component" value="Unassembled WGS sequence"/>
</dbReference>
<comment type="pathway">
    <text evidence="1">Bacterial outer membrane biogenesis; lipooligosaccharide biosynthesis.</text>
</comment>
<name>A0ABP3LS63_9BURK</name>